<dbReference type="EMBL" id="ADCX01000004">
    <property type="protein sequence ID" value="EFG27358.1"/>
    <property type="molecule type" value="Genomic_DNA"/>
</dbReference>
<sequence length="69" mass="8006">MAEVNDVANKRILDLVNPDYMKRIPFFVRSHATSKTCGMIAREFSEIYEVFSKQEEPSEDEKSQMSLDC</sequence>
<accession>W5IJZ4</accession>
<gene>
    <name evidence="1" type="ORF">HMPREF9020_01000</name>
</gene>
<dbReference type="RefSeq" id="WP_006293378.1">
    <property type="nucleotide sequence ID" value="NZ_GG770225.1"/>
</dbReference>
<proteinExistence type="predicted"/>
<dbReference type="AlphaFoldDB" id="W5IJZ4"/>
<organism evidence="1 2">
    <name type="scientific">Scardovia inopinata F0304</name>
    <dbReference type="NCBI Taxonomy" id="641146"/>
    <lineage>
        <taxon>Bacteria</taxon>
        <taxon>Bacillati</taxon>
        <taxon>Actinomycetota</taxon>
        <taxon>Actinomycetes</taxon>
        <taxon>Bifidobacteriales</taxon>
        <taxon>Bifidobacteriaceae</taxon>
        <taxon>Scardovia</taxon>
    </lineage>
</organism>
<protein>
    <submittedName>
        <fullName evidence="1">Uncharacterized protein</fullName>
    </submittedName>
</protein>
<keyword evidence="2" id="KW-1185">Reference proteome</keyword>
<name>W5IJZ4_SCAIO</name>
<comment type="caution">
    <text evidence="1">The sequence shown here is derived from an EMBL/GenBank/DDBJ whole genome shotgun (WGS) entry which is preliminary data.</text>
</comment>
<dbReference type="HOGENOM" id="CLU_178606_0_0_11"/>
<dbReference type="Proteomes" id="UP000005777">
    <property type="component" value="Unassembled WGS sequence"/>
</dbReference>
<reference evidence="1 2" key="1">
    <citation type="submission" date="2012-01" db="EMBL/GenBank/DDBJ databases">
        <title>The Genome Sequence of Scardovia inopinata F0304.</title>
        <authorList>
            <consortium name="The Broad Institute Genome Sequencing Platform"/>
            <person name="Ward D."/>
            <person name="Earl A."/>
            <person name="Feldgarden M."/>
            <person name="Gevers D."/>
            <person name="Young S."/>
            <person name="Zeng Q."/>
            <person name="Koehrsen M."/>
            <person name="Alvarado L."/>
            <person name="Berlin A.M."/>
            <person name="Borenstein D."/>
            <person name="Chapman S.B."/>
            <person name="Chen Z."/>
            <person name="Engels R."/>
            <person name="Freedman E."/>
            <person name="Gellesch M."/>
            <person name="Goldberg J."/>
            <person name="Griggs A."/>
            <person name="Gujja S."/>
            <person name="Heilman E.R."/>
            <person name="Heiman D.I."/>
            <person name="Hepburn T.A."/>
            <person name="Howarth C."/>
            <person name="Jen D."/>
            <person name="Larson L."/>
            <person name="Mehta T."/>
            <person name="Park D."/>
            <person name="Pearson M."/>
            <person name="Richards J."/>
            <person name="Roberts A."/>
            <person name="Saif S."/>
            <person name="Shea T.D."/>
            <person name="Shenoy N."/>
            <person name="Sisk P."/>
            <person name="Stolte C."/>
            <person name="Sykes S.N."/>
            <person name="Walk T."/>
            <person name="White J."/>
            <person name="Yandava C."/>
            <person name="Izard J."/>
            <person name="Baranova O.V."/>
            <person name="Blanton J.M."/>
            <person name="Tanner A.C."/>
            <person name="Dewhirst F."/>
            <person name="Haas B."/>
            <person name="Nusbaum C."/>
            <person name="Birren B."/>
        </authorList>
    </citation>
    <scope>NUCLEOTIDE SEQUENCE [LARGE SCALE GENOMIC DNA]</scope>
    <source>
        <strain evidence="1 2">F0304</strain>
    </source>
</reference>
<dbReference type="eggNOG" id="ENOG5033N6A">
    <property type="taxonomic scope" value="Bacteria"/>
</dbReference>
<evidence type="ECO:0000313" key="2">
    <source>
        <dbReference type="Proteomes" id="UP000005777"/>
    </source>
</evidence>
<evidence type="ECO:0000313" key="1">
    <source>
        <dbReference type="EMBL" id="EFG27358.1"/>
    </source>
</evidence>